<evidence type="ECO:0000256" key="11">
    <source>
        <dbReference type="ARBA" id="ARBA00023136"/>
    </source>
</evidence>
<keyword evidence="10 13" id="KW-1133">Transmembrane helix</keyword>
<evidence type="ECO:0000256" key="5">
    <source>
        <dbReference type="ARBA" id="ARBA00022692"/>
    </source>
</evidence>
<evidence type="ECO:0000256" key="13">
    <source>
        <dbReference type="SAM" id="Phobius"/>
    </source>
</evidence>
<keyword evidence="4" id="KW-0813">Transport</keyword>
<evidence type="ECO:0000256" key="4">
    <source>
        <dbReference type="ARBA" id="ARBA00022448"/>
    </source>
</evidence>
<keyword evidence="7" id="KW-0863">Zinc-finger</keyword>
<keyword evidence="8" id="KW-0862">Zinc</keyword>
<proteinExistence type="inferred from homology"/>
<evidence type="ECO:0000259" key="14">
    <source>
        <dbReference type="Pfam" id="PF04757"/>
    </source>
</evidence>
<dbReference type="Proteomes" id="UP000887565">
    <property type="component" value="Unplaced"/>
</dbReference>
<evidence type="ECO:0000256" key="10">
    <source>
        <dbReference type="ARBA" id="ARBA00022989"/>
    </source>
</evidence>
<evidence type="ECO:0000313" key="15">
    <source>
        <dbReference type="Proteomes" id="UP000887565"/>
    </source>
</evidence>
<keyword evidence="12" id="KW-0576">Peroxisome</keyword>
<keyword evidence="9" id="KW-0653">Protein transport</keyword>
<evidence type="ECO:0000256" key="1">
    <source>
        <dbReference type="ARBA" id="ARBA00004585"/>
    </source>
</evidence>
<evidence type="ECO:0000313" key="16">
    <source>
        <dbReference type="WBParaSite" id="nRc.2.0.1.t19286-RA"/>
    </source>
</evidence>
<dbReference type="AlphaFoldDB" id="A0A915IYK0"/>
<dbReference type="GO" id="GO:0008270">
    <property type="term" value="F:zinc ion binding"/>
    <property type="evidence" value="ECO:0007669"/>
    <property type="project" value="UniProtKB-KW"/>
</dbReference>
<feature type="domain" description="Pex N-terminal" evidence="14">
    <location>
        <begin position="5"/>
        <end position="94"/>
    </location>
</feature>
<dbReference type="GO" id="GO:0005778">
    <property type="term" value="C:peroxisomal membrane"/>
    <property type="evidence" value="ECO:0007669"/>
    <property type="project" value="UniProtKB-SubCell"/>
</dbReference>
<evidence type="ECO:0000256" key="6">
    <source>
        <dbReference type="ARBA" id="ARBA00022723"/>
    </source>
</evidence>
<evidence type="ECO:0000256" key="3">
    <source>
        <dbReference type="ARBA" id="ARBA00008704"/>
    </source>
</evidence>
<keyword evidence="5 13" id="KW-0812">Transmembrane</keyword>
<evidence type="ECO:0000256" key="7">
    <source>
        <dbReference type="ARBA" id="ARBA00022771"/>
    </source>
</evidence>
<keyword evidence="6" id="KW-0479">Metal-binding</keyword>
<evidence type="ECO:0000256" key="12">
    <source>
        <dbReference type="ARBA" id="ARBA00023140"/>
    </source>
</evidence>
<organism evidence="15 16">
    <name type="scientific">Romanomermis culicivorax</name>
    <name type="common">Nematode worm</name>
    <dbReference type="NCBI Taxonomy" id="13658"/>
    <lineage>
        <taxon>Eukaryota</taxon>
        <taxon>Metazoa</taxon>
        <taxon>Ecdysozoa</taxon>
        <taxon>Nematoda</taxon>
        <taxon>Enoplea</taxon>
        <taxon>Dorylaimia</taxon>
        <taxon>Mermithida</taxon>
        <taxon>Mermithoidea</taxon>
        <taxon>Mermithidae</taxon>
        <taxon>Romanomermis</taxon>
    </lineage>
</organism>
<evidence type="ECO:0000256" key="8">
    <source>
        <dbReference type="ARBA" id="ARBA00022833"/>
    </source>
</evidence>
<dbReference type="GO" id="GO:0015031">
    <property type="term" value="P:protein transport"/>
    <property type="evidence" value="ECO:0007669"/>
    <property type="project" value="UniProtKB-KW"/>
</dbReference>
<name>A0A915IYK0_ROMCU</name>
<keyword evidence="11 13" id="KW-0472">Membrane</keyword>
<dbReference type="Pfam" id="PF04757">
    <property type="entry name" value="Pex2_Pex12"/>
    <property type="match status" value="1"/>
</dbReference>
<evidence type="ECO:0000256" key="2">
    <source>
        <dbReference type="ARBA" id="ARBA00004906"/>
    </source>
</evidence>
<protein>
    <submittedName>
        <fullName evidence="16">Pex N-terminal domain-containing protein</fullName>
    </submittedName>
</protein>
<evidence type="ECO:0000256" key="9">
    <source>
        <dbReference type="ARBA" id="ARBA00022927"/>
    </source>
</evidence>
<sequence>MIESKWQILQFLRRTKLHYYLYRLHLAIFYISGGGYYSLSKRLTNIKYLSLRQQMDDDDPSTLELTNWFKVAGYLSILEMTSSLVLFIYSYWTRKRIERIYES</sequence>
<comment type="pathway">
    <text evidence="2">Protein modification; protein ubiquitination.</text>
</comment>
<accession>A0A915IYK0</accession>
<dbReference type="InterPro" id="IPR006845">
    <property type="entry name" value="Pex_N"/>
</dbReference>
<feature type="transmembrane region" description="Helical" evidence="13">
    <location>
        <begin position="20"/>
        <end position="39"/>
    </location>
</feature>
<keyword evidence="15" id="KW-1185">Reference proteome</keyword>
<comment type="similarity">
    <text evidence="3">Belongs to the pex2/pex10/pex12 family.</text>
</comment>
<reference evidence="16" key="1">
    <citation type="submission" date="2022-11" db="UniProtKB">
        <authorList>
            <consortium name="WormBaseParasite"/>
        </authorList>
    </citation>
    <scope>IDENTIFICATION</scope>
</reference>
<feature type="transmembrane region" description="Helical" evidence="13">
    <location>
        <begin position="71"/>
        <end position="92"/>
    </location>
</feature>
<dbReference type="WBParaSite" id="nRc.2.0.1.t19286-RA">
    <property type="protein sequence ID" value="nRc.2.0.1.t19286-RA"/>
    <property type="gene ID" value="nRc.2.0.1.g19286"/>
</dbReference>
<comment type="subcellular location">
    <subcellularLocation>
        <location evidence="1">Peroxisome membrane</location>
        <topology evidence="1">Multi-pass membrane protein</topology>
    </subcellularLocation>
</comment>